<dbReference type="RefSeq" id="WP_136899132.1">
    <property type="nucleotide sequence ID" value="NZ_SWJE01000026.1"/>
</dbReference>
<organism evidence="1 2">
    <name type="scientific">Trinickia terrae</name>
    <dbReference type="NCBI Taxonomy" id="2571161"/>
    <lineage>
        <taxon>Bacteria</taxon>
        <taxon>Pseudomonadati</taxon>
        <taxon>Pseudomonadota</taxon>
        <taxon>Betaproteobacteria</taxon>
        <taxon>Burkholderiales</taxon>
        <taxon>Burkholderiaceae</taxon>
        <taxon>Trinickia</taxon>
    </lineage>
</organism>
<comment type="caution">
    <text evidence="1">The sequence shown here is derived from an EMBL/GenBank/DDBJ whole genome shotgun (WGS) entry which is preliminary data.</text>
</comment>
<reference evidence="1 2" key="1">
    <citation type="submission" date="2019-04" db="EMBL/GenBank/DDBJ databases">
        <title>Trinickia sp. 7GSK02, isolated from subtropical forest soil.</title>
        <authorList>
            <person name="Gao Z.-H."/>
            <person name="Qiu L.-H."/>
        </authorList>
    </citation>
    <scope>NUCLEOTIDE SEQUENCE [LARGE SCALE GENOMIC DNA]</scope>
    <source>
        <strain evidence="1 2">7GSK02</strain>
    </source>
</reference>
<dbReference type="Gene3D" id="1.10.150.610">
    <property type="match status" value="1"/>
</dbReference>
<sequence length="66" mass="7355">MSRRGAVAYLVATLDQFVFQHKEAATDGERRELQQRIDSLKQLTLDVRAGRIDAFAAPGVVIVIKD</sequence>
<evidence type="ECO:0000313" key="1">
    <source>
        <dbReference type="EMBL" id="TKC78962.1"/>
    </source>
</evidence>
<proteinExistence type="predicted"/>
<evidence type="ECO:0000313" key="2">
    <source>
        <dbReference type="Proteomes" id="UP000305539"/>
    </source>
</evidence>
<gene>
    <name evidence="1" type="ORF">FAZ69_31480</name>
</gene>
<dbReference type="EMBL" id="SWJE01000026">
    <property type="protein sequence ID" value="TKC78962.1"/>
    <property type="molecule type" value="Genomic_DNA"/>
</dbReference>
<accession>A0A4U1HDJ3</accession>
<dbReference type="AlphaFoldDB" id="A0A4U1HDJ3"/>
<dbReference type="OrthoDB" id="9111915at2"/>
<protein>
    <submittedName>
        <fullName evidence="1">Uncharacterized protein</fullName>
    </submittedName>
</protein>
<dbReference type="Proteomes" id="UP000305539">
    <property type="component" value="Unassembled WGS sequence"/>
</dbReference>
<name>A0A4U1HDJ3_9BURK</name>
<keyword evidence="2" id="KW-1185">Reference proteome</keyword>